<protein>
    <recommendedName>
        <fullName evidence="9">Cornichon</fullName>
    </recommendedName>
</protein>
<evidence type="ECO:0000256" key="4">
    <source>
        <dbReference type="ARBA" id="ARBA00022989"/>
    </source>
</evidence>
<name>A0A9D4SR11_RHISA</name>
<dbReference type="PANTHER" id="PTHR12290">
    <property type="entry name" value="CORNICHON-RELATED"/>
    <property type="match status" value="1"/>
</dbReference>
<proteinExistence type="inferred from homology"/>
<gene>
    <name evidence="7" type="ORF">HPB52_021873</name>
</gene>
<keyword evidence="8" id="KW-1185">Reference proteome</keyword>
<keyword evidence="3 6" id="KW-0812">Transmembrane</keyword>
<organism evidence="7 8">
    <name type="scientific">Rhipicephalus sanguineus</name>
    <name type="common">Brown dog tick</name>
    <name type="synonym">Ixodes sanguineus</name>
    <dbReference type="NCBI Taxonomy" id="34632"/>
    <lineage>
        <taxon>Eukaryota</taxon>
        <taxon>Metazoa</taxon>
        <taxon>Ecdysozoa</taxon>
        <taxon>Arthropoda</taxon>
        <taxon>Chelicerata</taxon>
        <taxon>Arachnida</taxon>
        <taxon>Acari</taxon>
        <taxon>Parasitiformes</taxon>
        <taxon>Ixodida</taxon>
        <taxon>Ixodoidea</taxon>
        <taxon>Ixodidae</taxon>
        <taxon>Rhipicephalinae</taxon>
        <taxon>Rhipicephalus</taxon>
        <taxon>Rhipicephalus</taxon>
    </lineage>
</organism>
<dbReference type="SMART" id="SM01398">
    <property type="entry name" value="Cornichon"/>
    <property type="match status" value="1"/>
</dbReference>
<evidence type="ECO:0008006" key="9">
    <source>
        <dbReference type="Google" id="ProtNLM"/>
    </source>
</evidence>
<evidence type="ECO:0000313" key="8">
    <source>
        <dbReference type="Proteomes" id="UP000821837"/>
    </source>
</evidence>
<keyword evidence="5 6" id="KW-0472">Membrane</keyword>
<dbReference type="GO" id="GO:0016020">
    <property type="term" value="C:membrane"/>
    <property type="evidence" value="ECO:0007669"/>
    <property type="project" value="UniProtKB-SubCell"/>
</dbReference>
<comment type="subcellular location">
    <subcellularLocation>
        <location evidence="1">Membrane</location>
        <topology evidence="1">Multi-pass membrane protein</topology>
    </subcellularLocation>
</comment>
<evidence type="ECO:0000256" key="1">
    <source>
        <dbReference type="ARBA" id="ARBA00004141"/>
    </source>
</evidence>
<dbReference type="VEuPathDB" id="VectorBase:RSAN_054900"/>
<dbReference type="Pfam" id="PF03311">
    <property type="entry name" value="Cornichon"/>
    <property type="match status" value="1"/>
</dbReference>
<comment type="similarity">
    <text evidence="2">Belongs to the cornichon family.</text>
</comment>
<comment type="caution">
    <text evidence="7">The sequence shown here is derived from an EMBL/GenBank/DDBJ whole genome shotgun (WGS) entry which is preliminary data.</text>
</comment>
<evidence type="ECO:0000256" key="2">
    <source>
        <dbReference type="ARBA" id="ARBA00010095"/>
    </source>
</evidence>
<keyword evidence="4 6" id="KW-1133">Transmembrane helix</keyword>
<dbReference type="AlphaFoldDB" id="A0A9D4SR11"/>
<dbReference type="Proteomes" id="UP000821837">
    <property type="component" value="Chromosome 8"/>
</dbReference>
<evidence type="ECO:0000256" key="3">
    <source>
        <dbReference type="ARBA" id="ARBA00022692"/>
    </source>
</evidence>
<reference evidence="7" key="2">
    <citation type="submission" date="2021-09" db="EMBL/GenBank/DDBJ databases">
        <authorList>
            <person name="Jia N."/>
            <person name="Wang J."/>
            <person name="Shi W."/>
            <person name="Du L."/>
            <person name="Sun Y."/>
            <person name="Zhan W."/>
            <person name="Jiang J."/>
            <person name="Wang Q."/>
            <person name="Zhang B."/>
            <person name="Ji P."/>
            <person name="Sakyi L.B."/>
            <person name="Cui X."/>
            <person name="Yuan T."/>
            <person name="Jiang B."/>
            <person name="Yang W."/>
            <person name="Lam T.T.-Y."/>
            <person name="Chang Q."/>
            <person name="Ding S."/>
            <person name="Wang X."/>
            <person name="Zhu J."/>
            <person name="Ruan X."/>
            <person name="Zhao L."/>
            <person name="Wei J."/>
            <person name="Que T."/>
            <person name="Du C."/>
            <person name="Cheng J."/>
            <person name="Dai P."/>
            <person name="Han X."/>
            <person name="Huang E."/>
            <person name="Gao Y."/>
            <person name="Liu J."/>
            <person name="Shao H."/>
            <person name="Ye R."/>
            <person name="Li L."/>
            <person name="Wei W."/>
            <person name="Wang X."/>
            <person name="Wang C."/>
            <person name="Huo Q."/>
            <person name="Li W."/>
            <person name="Guo W."/>
            <person name="Chen H."/>
            <person name="Chen S."/>
            <person name="Zhou L."/>
            <person name="Zhou L."/>
            <person name="Ni X."/>
            <person name="Tian J."/>
            <person name="Zhou Y."/>
            <person name="Sheng Y."/>
            <person name="Liu T."/>
            <person name="Pan Y."/>
            <person name="Xia L."/>
            <person name="Li J."/>
            <person name="Zhao F."/>
            <person name="Cao W."/>
        </authorList>
    </citation>
    <scope>NUCLEOTIDE SEQUENCE</scope>
    <source>
        <strain evidence="7">Rsan-2018</strain>
        <tissue evidence="7">Larvae</tissue>
    </source>
</reference>
<evidence type="ECO:0000256" key="6">
    <source>
        <dbReference type="SAM" id="Phobius"/>
    </source>
</evidence>
<feature type="transmembrane region" description="Helical" evidence="6">
    <location>
        <begin position="7"/>
        <end position="31"/>
    </location>
</feature>
<sequence length="126" mass="14190">MAFNFVALCYIVALILTAFLIFMAVFHVIAFDELKNNYKNPIEQCDSLNPLVLPEYFVHILYNVLFLCAGELFTVLLNLPLIAYHINRERETTLDDGSQSNPRRSLPSSGLFLFAKPTSASAISKT</sequence>
<reference evidence="7" key="1">
    <citation type="journal article" date="2020" name="Cell">
        <title>Large-Scale Comparative Analyses of Tick Genomes Elucidate Their Genetic Diversity and Vector Capacities.</title>
        <authorList>
            <consortium name="Tick Genome and Microbiome Consortium (TIGMIC)"/>
            <person name="Jia N."/>
            <person name="Wang J."/>
            <person name="Shi W."/>
            <person name="Du L."/>
            <person name="Sun Y."/>
            <person name="Zhan W."/>
            <person name="Jiang J.F."/>
            <person name="Wang Q."/>
            <person name="Zhang B."/>
            <person name="Ji P."/>
            <person name="Bell-Sakyi L."/>
            <person name="Cui X.M."/>
            <person name="Yuan T.T."/>
            <person name="Jiang B.G."/>
            <person name="Yang W.F."/>
            <person name="Lam T.T."/>
            <person name="Chang Q.C."/>
            <person name="Ding S.J."/>
            <person name="Wang X.J."/>
            <person name="Zhu J.G."/>
            <person name="Ruan X.D."/>
            <person name="Zhao L."/>
            <person name="Wei J.T."/>
            <person name="Ye R.Z."/>
            <person name="Que T.C."/>
            <person name="Du C.H."/>
            <person name="Zhou Y.H."/>
            <person name="Cheng J.X."/>
            <person name="Dai P.F."/>
            <person name="Guo W.B."/>
            <person name="Han X.H."/>
            <person name="Huang E.J."/>
            <person name="Li L.F."/>
            <person name="Wei W."/>
            <person name="Gao Y.C."/>
            <person name="Liu J.Z."/>
            <person name="Shao H.Z."/>
            <person name="Wang X."/>
            <person name="Wang C.C."/>
            <person name="Yang T.C."/>
            <person name="Huo Q.B."/>
            <person name="Li W."/>
            <person name="Chen H.Y."/>
            <person name="Chen S.E."/>
            <person name="Zhou L.G."/>
            <person name="Ni X.B."/>
            <person name="Tian J.H."/>
            <person name="Sheng Y."/>
            <person name="Liu T."/>
            <person name="Pan Y.S."/>
            <person name="Xia L.Y."/>
            <person name="Li J."/>
            <person name="Zhao F."/>
            <person name="Cao W.C."/>
        </authorList>
    </citation>
    <scope>NUCLEOTIDE SEQUENCE</scope>
    <source>
        <strain evidence="7">Rsan-2018</strain>
    </source>
</reference>
<accession>A0A9D4SR11</accession>
<evidence type="ECO:0000313" key="7">
    <source>
        <dbReference type="EMBL" id="KAH7940120.1"/>
    </source>
</evidence>
<dbReference type="GO" id="GO:0016192">
    <property type="term" value="P:vesicle-mediated transport"/>
    <property type="evidence" value="ECO:0007669"/>
    <property type="project" value="InterPro"/>
</dbReference>
<dbReference type="InterPro" id="IPR003377">
    <property type="entry name" value="Cornichon"/>
</dbReference>
<evidence type="ECO:0000256" key="5">
    <source>
        <dbReference type="ARBA" id="ARBA00023136"/>
    </source>
</evidence>
<feature type="transmembrane region" description="Helical" evidence="6">
    <location>
        <begin position="60"/>
        <end position="84"/>
    </location>
</feature>
<dbReference type="EMBL" id="JABSTV010001254">
    <property type="protein sequence ID" value="KAH7940120.1"/>
    <property type="molecule type" value="Genomic_DNA"/>
</dbReference>